<gene>
    <name evidence="5" type="ORF">U732_1726</name>
</gene>
<dbReference type="Proteomes" id="UP000031366">
    <property type="component" value="Unassembled WGS sequence"/>
</dbReference>
<proteinExistence type="inferred from homology"/>
<dbReference type="Pfam" id="PF13302">
    <property type="entry name" value="Acetyltransf_3"/>
    <property type="match status" value="1"/>
</dbReference>
<keyword evidence="1 5" id="KW-0808">Transferase</keyword>
<dbReference type="STRING" id="29341.RSJ17_16885"/>
<evidence type="ECO:0000256" key="2">
    <source>
        <dbReference type="ARBA" id="ARBA00023315"/>
    </source>
</evidence>
<reference evidence="5 6" key="1">
    <citation type="journal article" date="2015" name="Infect. Genet. Evol.">
        <title>Genomic sequences of six botulinum neurotoxin-producing strains representing three clostridial species illustrate the mobility and diversity of botulinum neurotoxin genes.</title>
        <authorList>
            <person name="Smith T.J."/>
            <person name="Hill K.K."/>
            <person name="Xie G."/>
            <person name="Foley B.T."/>
            <person name="Williamson C.H."/>
            <person name="Foster J.T."/>
            <person name="Johnson S.L."/>
            <person name="Chertkov O."/>
            <person name="Teshima H."/>
            <person name="Gibbons H.S."/>
            <person name="Johnsky L.A."/>
            <person name="Karavis M.A."/>
            <person name="Smith L.A."/>
        </authorList>
    </citation>
    <scope>NUCLEOTIDE SEQUENCE [LARGE SCALE GENOMIC DNA]</scope>
    <source>
        <strain evidence="5 6">CDC 2741</strain>
    </source>
</reference>
<dbReference type="OrthoDB" id="9801656at2"/>
<dbReference type="GO" id="GO:0008999">
    <property type="term" value="F:protein-N-terminal-alanine acetyltransferase activity"/>
    <property type="evidence" value="ECO:0007669"/>
    <property type="project" value="TreeGrafter"/>
</dbReference>
<evidence type="ECO:0000256" key="1">
    <source>
        <dbReference type="ARBA" id="ARBA00022679"/>
    </source>
</evidence>
<keyword evidence="6" id="KW-1185">Reference proteome</keyword>
<comment type="caution">
    <text evidence="5">The sequence shown here is derived from an EMBL/GenBank/DDBJ whole genome shotgun (WGS) entry which is preliminary data.</text>
</comment>
<protein>
    <submittedName>
        <fullName evidence="5">Acetyltransferase domain protein</fullName>
    </submittedName>
</protein>
<dbReference type="Gene3D" id="3.40.630.30">
    <property type="match status" value="1"/>
</dbReference>
<dbReference type="AlphaFoldDB" id="A0A0C1QZ83"/>
<evidence type="ECO:0000313" key="5">
    <source>
        <dbReference type="EMBL" id="KIE46412.1"/>
    </source>
</evidence>
<evidence type="ECO:0000313" key="6">
    <source>
        <dbReference type="Proteomes" id="UP000031366"/>
    </source>
</evidence>
<evidence type="ECO:0000256" key="3">
    <source>
        <dbReference type="ARBA" id="ARBA00038502"/>
    </source>
</evidence>
<evidence type="ECO:0000259" key="4">
    <source>
        <dbReference type="PROSITE" id="PS51186"/>
    </source>
</evidence>
<dbReference type="PROSITE" id="PS51186">
    <property type="entry name" value="GNAT"/>
    <property type="match status" value="1"/>
</dbReference>
<dbReference type="InterPro" id="IPR051531">
    <property type="entry name" value="N-acetyltransferase"/>
</dbReference>
<dbReference type="RefSeq" id="WP_039633557.1">
    <property type="nucleotide sequence ID" value="NZ_AYSO01000017.1"/>
</dbReference>
<dbReference type="SUPFAM" id="SSF55729">
    <property type="entry name" value="Acyl-CoA N-acyltransferases (Nat)"/>
    <property type="match status" value="1"/>
</dbReference>
<dbReference type="PANTHER" id="PTHR43792">
    <property type="entry name" value="GNAT FAMILY, PUTATIVE (AFU_ORTHOLOGUE AFUA_3G00765)-RELATED-RELATED"/>
    <property type="match status" value="1"/>
</dbReference>
<feature type="domain" description="N-acetyltransferase" evidence="4">
    <location>
        <begin position="4"/>
        <end position="173"/>
    </location>
</feature>
<organism evidence="5 6">
    <name type="scientific">Clostridium argentinense CDC 2741</name>
    <dbReference type="NCBI Taxonomy" id="1418104"/>
    <lineage>
        <taxon>Bacteria</taxon>
        <taxon>Bacillati</taxon>
        <taxon>Bacillota</taxon>
        <taxon>Clostridia</taxon>
        <taxon>Eubacteriales</taxon>
        <taxon>Clostridiaceae</taxon>
        <taxon>Clostridium</taxon>
    </lineage>
</organism>
<name>A0A0C1QZ83_9CLOT</name>
<comment type="similarity">
    <text evidence="3">Belongs to the acetyltransferase family. RimJ subfamily.</text>
</comment>
<dbReference type="PANTHER" id="PTHR43792:SF8">
    <property type="entry name" value="[RIBOSOMAL PROTEIN US5]-ALANINE N-ACETYLTRANSFERASE"/>
    <property type="match status" value="1"/>
</dbReference>
<sequence length="173" mass="20227">MSSIFIDLLKEFDREELFKFECENREFFETMVLPRGDSYYNYNNFKSILKDIMDEQEKGLLYMYLIKDDCNRIVGRINLVSIVRGSFNKAELGYRIGKKHIGKGYATKAISLVLNEAINRYKLHRIEAGTSLDNIGSQIVLIKNGFQFTGRSNQYIYKNGKWCDSINFEKILD</sequence>
<accession>A0A0C1QZ83</accession>
<dbReference type="EMBL" id="AYSO01000017">
    <property type="protein sequence ID" value="KIE46412.1"/>
    <property type="molecule type" value="Genomic_DNA"/>
</dbReference>
<dbReference type="InterPro" id="IPR016181">
    <property type="entry name" value="Acyl_CoA_acyltransferase"/>
</dbReference>
<keyword evidence="2" id="KW-0012">Acyltransferase</keyword>
<dbReference type="InterPro" id="IPR000182">
    <property type="entry name" value="GNAT_dom"/>
</dbReference>
<dbReference type="GO" id="GO:0005737">
    <property type="term" value="C:cytoplasm"/>
    <property type="evidence" value="ECO:0007669"/>
    <property type="project" value="TreeGrafter"/>
</dbReference>